<keyword evidence="5" id="KW-1133">Transmembrane helix</keyword>
<feature type="signal peptide" evidence="6">
    <location>
        <begin position="1"/>
        <end position="20"/>
    </location>
</feature>
<evidence type="ECO:0000256" key="2">
    <source>
        <dbReference type="ARBA" id="ARBA00022729"/>
    </source>
</evidence>
<dbReference type="SUPFAM" id="SSF49313">
    <property type="entry name" value="Cadherin-like"/>
    <property type="match status" value="1"/>
</dbReference>
<dbReference type="InterPro" id="IPR001507">
    <property type="entry name" value="ZP_dom"/>
</dbReference>
<keyword evidence="9" id="KW-1185">Reference proteome</keyword>
<keyword evidence="5" id="KW-0812">Transmembrane</keyword>
<keyword evidence="2 6" id="KW-0732">Signal</keyword>
<gene>
    <name evidence="8" type="ORF">Q5P01_006916</name>
</gene>
<proteinExistence type="predicted"/>
<dbReference type="AlphaFoldDB" id="A0AA88T4V2"/>
<dbReference type="EMBL" id="JAUPFM010000004">
    <property type="protein sequence ID" value="KAK2854255.1"/>
    <property type="molecule type" value="Genomic_DNA"/>
</dbReference>
<dbReference type="Gene3D" id="2.60.40.4100">
    <property type="entry name" value="Zona pellucida, ZP-C domain"/>
    <property type="match status" value="1"/>
</dbReference>
<keyword evidence="3 5" id="KW-0472">Membrane</keyword>
<dbReference type="InterPro" id="IPR015919">
    <property type="entry name" value="Cadherin-like_sf"/>
</dbReference>
<evidence type="ECO:0000256" key="3">
    <source>
        <dbReference type="ARBA" id="ARBA00023136"/>
    </source>
</evidence>
<evidence type="ECO:0000259" key="7">
    <source>
        <dbReference type="PROSITE" id="PS51034"/>
    </source>
</evidence>
<dbReference type="InterPro" id="IPR055355">
    <property type="entry name" value="ZP-C"/>
</dbReference>
<evidence type="ECO:0000256" key="4">
    <source>
        <dbReference type="ARBA" id="ARBA00023157"/>
    </source>
</evidence>
<evidence type="ECO:0000256" key="5">
    <source>
        <dbReference type="SAM" id="Phobius"/>
    </source>
</evidence>
<dbReference type="InterPro" id="IPR055356">
    <property type="entry name" value="ZP-N"/>
</dbReference>
<keyword evidence="4" id="KW-1015">Disulfide bond</keyword>
<reference evidence="8" key="1">
    <citation type="submission" date="2023-07" db="EMBL/GenBank/DDBJ databases">
        <title>Chromosome-level Genome Assembly of Striped Snakehead (Channa striata).</title>
        <authorList>
            <person name="Liu H."/>
        </authorList>
    </citation>
    <scope>NUCLEOTIDE SEQUENCE</scope>
    <source>
        <strain evidence="8">Gz</strain>
        <tissue evidence="8">Muscle</tissue>
    </source>
</reference>
<dbReference type="SMART" id="SM00241">
    <property type="entry name" value="ZP"/>
    <property type="match status" value="1"/>
</dbReference>
<name>A0AA88T4V2_CHASR</name>
<dbReference type="PROSITE" id="PS51034">
    <property type="entry name" value="ZP_2"/>
    <property type="match status" value="1"/>
</dbReference>
<dbReference type="Pfam" id="PF00100">
    <property type="entry name" value="Zona_pellucida"/>
    <property type="match status" value="1"/>
</dbReference>
<dbReference type="InterPro" id="IPR042235">
    <property type="entry name" value="ZP-C_dom"/>
</dbReference>
<dbReference type="GO" id="GO:0016020">
    <property type="term" value="C:membrane"/>
    <property type="evidence" value="ECO:0007669"/>
    <property type="project" value="UniProtKB-SubCell"/>
</dbReference>
<evidence type="ECO:0000256" key="6">
    <source>
        <dbReference type="SAM" id="SignalP"/>
    </source>
</evidence>
<dbReference type="Pfam" id="PF23344">
    <property type="entry name" value="ZP-N"/>
    <property type="match status" value="1"/>
</dbReference>
<dbReference type="Gene3D" id="2.60.40.3210">
    <property type="entry name" value="Zona pellucida, ZP-N domain"/>
    <property type="match status" value="1"/>
</dbReference>
<dbReference type="PANTHER" id="PTHR14002">
    <property type="entry name" value="ENDOGLIN/TGF-BETA RECEPTOR TYPE III"/>
    <property type="match status" value="1"/>
</dbReference>
<feature type="transmembrane region" description="Helical" evidence="5">
    <location>
        <begin position="836"/>
        <end position="855"/>
    </location>
</feature>
<dbReference type="Proteomes" id="UP001187415">
    <property type="component" value="Unassembled WGS sequence"/>
</dbReference>
<feature type="chain" id="PRO_5041705468" description="ZP domain-containing protein" evidence="6">
    <location>
        <begin position="21"/>
        <end position="873"/>
    </location>
</feature>
<feature type="domain" description="ZP" evidence="7">
    <location>
        <begin position="549"/>
        <end position="797"/>
    </location>
</feature>
<comment type="caution">
    <text evidence="8">The sequence shown here is derived from an EMBL/GenBank/DDBJ whole genome shotgun (WGS) entry which is preliminary data.</text>
</comment>
<dbReference type="PANTHER" id="PTHR14002:SF59">
    <property type="entry name" value="CUB AND ZONA PELLUCIDA-LIKE DOMAIN-CONTAINING PROTEIN 1-RELATED"/>
    <property type="match status" value="1"/>
</dbReference>
<comment type="subcellular location">
    <subcellularLocation>
        <location evidence="1">Membrane</location>
    </subcellularLocation>
</comment>
<sequence>MASVTLLLLHLLLMVSAASAWWYNYYGGQVMFTPKGQRPDGTFEVEFRDRQASPSCYQNSYTCYYGDCGSQVESSTSYITSNYYPNYWCQNELKTVRQVSSNLPFGIRYPSYYNYDYGSGYWISNSISYQAAMGMMAHVDMGIRSDTGLPNSPPVTTTVPVIRIPRNCPRSLNLTVFDPDGDQVRCRVPTDSSTSECGLCGLPSGFSLNPNSCSLTYTPVSSSYGYYPIELMVEDFPKSYISVHYSDGSYATKGPLSVGRHKRQISSYSTFPTTTTEAPQTTSSEVPWWATTTTEAPQTTSSEVPWWATTTTEAPQTTSSEVPWWATTTTEAPQTTSSEVPWWATTTTEAPQTTSSEVPWWATTTTEAPQTTSSDVPWWVTTQAPTTITESPTTTFPTTNAASYRASIPPLSKLPLQFIVYVDSDVPSCLDGDYIPIFLSPTPSNGATIPAYVNRTLEIKVRSSAQYTTVFDLIVTGPSSISKQSISTGDFIISWTPTQNELNKKIPICFFSQGNYYYYYYWWWYYYQTIHSELRCVTADVGHHDAKVTCSEKSMKVELEKDPLIRRYENKLHLNDITDYSCNLNRLSNSTHLVAEISLNECGTFIREDDYNIIFKNQITSADPNEIISRNNDVEVAFECSFPKRNNLTLGYIHKNPYVFTDKGFGTFTFQFEFFESQLFLREIAASRYPVEVDLKQMMFLQIEANTSIPNVQLFVESVKATPYDSPNSRISYTIIENGCVKDRTVQIYPGSQNQFRFGMEAFEFIGAYPQVYITCSVILCETGVPGTRCSQGCISSNYRHRREAAAESSRHSISQGPLRLAKASDAQASGLSINLGMNFIFIIVCLLGCGVVIYRVKRSKVKYQLLPLSDSD</sequence>
<protein>
    <recommendedName>
        <fullName evidence="7">ZP domain-containing protein</fullName>
    </recommendedName>
</protein>
<accession>A0AA88T4V2</accession>
<dbReference type="GO" id="GO:0005509">
    <property type="term" value="F:calcium ion binding"/>
    <property type="evidence" value="ECO:0007669"/>
    <property type="project" value="InterPro"/>
</dbReference>
<evidence type="ECO:0000313" key="9">
    <source>
        <dbReference type="Proteomes" id="UP001187415"/>
    </source>
</evidence>
<evidence type="ECO:0000256" key="1">
    <source>
        <dbReference type="ARBA" id="ARBA00004370"/>
    </source>
</evidence>
<organism evidence="8 9">
    <name type="scientific">Channa striata</name>
    <name type="common">Snakehead murrel</name>
    <name type="synonym">Ophicephalus striatus</name>
    <dbReference type="NCBI Taxonomy" id="64152"/>
    <lineage>
        <taxon>Eukaryota</taxon>
        <taxon>Metazoa</taxon>
        <taxon>Chordata</taxon>
        <taxon>Craniata</taxon>
        <taxon>Vertebrata</taxon>
        <taxon>Euteleostomi</taxon>
        <taxon>Actinopterygii</taxon>
        <taxon>Neopterygii</taxon>
        <taxon>Teleostei</taxon>
        <taxon>Neoteleostei</taxon>
        <taxon>Acanthomorphata</taxon>
        <taxon>Anabantaria</taxon>
        <taxon>Anabantiformes</taxon>
        <taxon>Channoidei</taxon>
        <taxon>Channidae</taxon>
        <taxon>Channa</taxon>
    </lineage>
</organism>
<evidence type="ECO:0000313" key="8">
    <source>
        <dbReference type="EMBL" id="KAK2854255.1"/>
    </source>
</evidence>